<dbReference type="Gene3D" id="3.10.450.50">
    <property type="match status" value="1"/>
</dbReference>
<reference evidence="2 3" key="1">
    <citation type="journal article" date="2023" name="Ecotoxicol. Environ. Saf.">
        <title>Mercury remediation potential of mercury-resistant strain Rheinheimera metallidurans sp. nov. isolated from a municipal waste dumping site.</title>
        <authorList>
            <person name="Yadav V."/>
            <person name="Manjhi A."/>
            <person name="Vadakedath N."/>
        </authorList>
    </citation>
    <scope>NUCLEOTIDE SEQUENCE [LARGE SCALE GENOMIC DNA]</scope>
    <source>
        <strain evidence="2 3">E-49</strain>
    </source>
</reference>
<organism evidence="2 3">
    <name type="scientific">Rheinheimera muenzenbergensis</name>
    <dbReference type="NCBI Taxonomy" id="1193628"/>
    <lineage>
        <taxon>Bacteria</taxon>
        <taxon>Pseudomonadati</taxon>
        <taxon>Pseudomonadota</taxon>
        <taxon>Gammaproteobacteria</taxon>
        <taxon>Chromatiales</taxon>
        <taxon>Chromatiaceae</taxon>
        <taxon>Rheinheimera</taxon>
    </lineage>
</organism>
<dbReference type="EMBL" id="JALAAR010000011">
    <property type="protein sequence ID" value="MEH8018313.1"/>
    <property type="molecule type" value="Genomic_DNA"/>
</dbReference>
<dbReference type="Pfam" id="PF12680">
    <property type="entry name" value="SnoaL_2"/>
    <property type="match status" value="1"/>
</dbReference>
<gene>
    <name evidence="2" type="ORF">MN202_13810</name>
</gene>
<dbReference type="RefSeq" id="WP_335736718.1">
    <property type="nucleotide sequence ID" value="NZ_JALAAR010000011.1"/>
</dbReference>
<evidence type="ECO:0000259" key="1">
    <source>
        <dbReference type="Pfam" id="PF12680"/>
    </source>
</evidence>
<comment type="caution">
    <text evidence="2">The sequence shown here is derived from an EMBL/GenBank/DDBJ whole genome shotgun (WGS) entry which is preliminary data.</text>
</comment>
<feature type="domain" description="SnoaL-like" evidence="1">
    <location>
        <begin position="14"/>
        <end position="115"/>
    </location>
</feature>
<dbReference type="InterPro" id="IPR037401">
    <property type="entry name" value="SnoaL-like"/>
</dbReference>
<name>A0ABU8C8X9_9GAMM</name>
<dbReference type="SUPFAM" id="SSF54427">
    <property type="entry name" value="NTF2-like"/>
    <property type="match status" value="1"/>
</dbReference>
<evidence type="ECO:0000313" key="3">
    <source>
        <dbReference type="Proteomes" id="UP001375382"/>
    </source>
</evidence>
<dbReference type="Proteomes" id="UP001375382">
    <property type="component" value="Unassembled WGS sequence"/>
</dbReference>
<protein>
    <submittedName>
        <fullName evidence="2">Nuclear transport factor 2 family protein</fullName>
    </submittedName>
</protein>
<proteinExistence type="predicted"/>
<keyword evidence="3" id="KW-1185">Reference proteome</keyword>
<evidence type="ECO:0000313" key="2">
    <source>
        <dbReference type="EMBL" id="MEH8018313.1"/>
    </source>
</evidence>
<sequence>MSTNATPRISAFLAFYNQLSGNTLQSLALVYHPQVTFIDPVHELQGLTSLNNYFANAYARLQFCQFDAQHQMEQGDEGFVSWRMQFIHPAISKSKTIQVDGCSVLRWQDGLIIYHRDYYDLNDMVYRHLPVLGWLTGKIKQRMANTHA</sequence>
<accession>A0ABU8C8X9</accession>
<dbReference type="InterPro" id="IPR032710">
    <property type="entry name" value="NTF2-like_dom_sf"/>
</dbReference>